<organism evidence="2 3">
    <name type="scientific">Geothrix edaphica</name>
    <dbReference type="NCBI Taxonomy" id="2927976"/>
    <lineage>
        <taxon>Bacteria</taxon>
        <taxon>Pseudomonadati</taxon>
        <taxon>Acidobacteriota</taxon>
        <taxon>Holophagae</taxon>
        <taxon>Holophagales</taxon>
        <taxon>Holophagaceae</taxon>
        <taxon>Geothrix</taxon>
    </lineage>
</organism>
<dbReference type="SUPFAM" id="SSF52540">
    <property type="entry name" value="P-loop containing nucleoside triphosphate hydrolases"/>
    <property type="match status" value="1"/>
</dbReference>
<dbReference type="EMBL" id="BSDC01000001">
    <property type="protein sequence ID" value="GLH65934.1"/>
    <property type="molecule type" value="Genomic_DNA"/>
</dbReference>
<comment type="caution">
    <text evidence="2">The sequence shown here is derived from an EMBL/GenBank/DDBJ whole genome shotgun (WGS) entry which is preliminary data.</text>
</comment>
<dbReference type="InterPro" id="IPR027417">
    <property type="entry name" value="P-loop_NTPase"/>
</dbReference>
<gene>
    <name evidence="2" type="ORF">GETHED_02980</name>
</gene>
<evidence type="ECO:0000256" key="1">
    <source>
        <dbReference type="SAM" id="Coils"/>
    </source>
</evidence>
<keyword evidence="1" id="KW-0175">Coiled coil</keyword>
<feature type="coiled-coil region" evidence="1">
    <location>
        <begin position="629"/>
        <end position="670"/>
    </location>
</feature>
<reference evidence="2" key="1">
    <citation type="journal article" date="2023" name="Antonie Van Leeuwenhoek">
        <title>Mesoterricola silvestris gen. nov., sp. nov., Mesoterricola sediminis sp. nov., Geothrix oryzae sp. nov., Geothrix edaphica sp. nov., Geothrix rubra sp. nov., and Geothrix limicola sp. nov., six novel members of Acidobacteriota isolated from soils.</title>
        <authorList>
            <person name="Itoh H."/>
            <person name="Sugisawa Y."/>
            <person name="Mise K."/>
            <person name="Xu Z."/>
            <person name="Kuniyasu M."/>
            <person name="Ushijima N."/>
            <person name="Kawano K."/>
            <person name="Kobayashi E."/>
            <person name="Shiratori Y."/>
            <person name="Masuda Y."/>
            <person name="Senoo K."/>
        </authorList>
    </citation>
    <scope>NUCLEOTIDE SEQUENCE</scope>
    <source>
        <strain evidence="2">Red802</strain>
    </source>
</reference>
<keyword evidence="3" id="KW-1185">Reference proteome</keyword>
<dbReference type="InterPro" id="IPR054787">
    <property type="entry name" value="TrlF_ATPase"/>
</dbReference>
<accession>A0ABQ5PU95</accession>
<dbReference type="Proteomes" id="UP001165044">
    <property type="component" value="Unassembled WGS sequence"/>
</dbReference>
<dbReference type="NCBIfam" id="NF045780">
    <property type="entry name" value="TrlF_fam_ATP"/>
    <property type="match status" value="1"/>
</dbReference>
<evidence type="ECO:0000313" key="3">
    <source>
        <dbReference type="Proteomes" id="UP001165044"/>
    </source>
</evidence>
<dbReference type="RefSeq" id="WP_285606025.1">
    <property type="nucleotide sequence ID" value="NZ_BSDC01000001.1"/>
</dbReference>
<dbReference type="Gene3D" id="3.40.50.300">
    <property type="entry name" value="P-loop containing nucleotide triphosphate hydrolases"/>
    <property type="match status" value="1"/>
</dbReference>
<dbReference type="SUPFAM" id="SSF89550">
    <property type="entry name" value="PHP domain-like"/>
    <property type="match status" value="1"/>
</dbReference>
<evidence type="ECO:0000313" key="2">
    <source>
        <dbReference type="EMBL" id="GLH65934.1"/>
    </source>
</evidence>
<name>A0ABQ5PU95_9BACT</name>
<protein>
    <submittedName>
        <fullName evidence="2">Uncharacterized protein</fullName>
    </submittedName>
</protein>
<dbReference type="Gene3D" id="3.20.20.140">
    <property type="entry name" value="Metal-dependent hydrolases"/>
    <property type="match status" value="1"/>
</dbReference>
<proteinExistence type="predicted"/>
<sequence length="912" mass="103726">MSPFIRQLAPSWGGLIPGVRWYRSDLHLHTLDDHLGGRTKVPSEVGISPIDARFDPKIYARVFLQKSIKKGIHVLGLTPHNPFATPQLSLVWEIVEEWNSGIDDDEIPFREKIFAVFPGFEPNLSDGAAGVHFLFLFDPEIGRERYTRAYNASMGGIAPYHEGNSLKMSPKKFDETYDGLQNLKQAEGGWDFIVLAPHAFSNHGFFQEQKSQVLQQSAKHCLHGIELGDDKSLETTLSTRQWLLPAAQKLRHGFFHGSDAYSVEDIGNRWSLIKLAEPTVAALKQAFLANDSRIRLAFGDREDGSYGLLPSLPDPGVPTHPWMRWVEIKSSTSFFSKTGGETFHFSPYFNCIIGGSMTGKSTFLDGLRSNCQLPMPSDRRLSSEVLERGQHRFAGMEGSISVSVPPDTYESASRPTKENWPAWFFTQGELKTLAGDDFGRAEVIHGLDPDQKPKLDTLLSEIRGKNHQLKELSEKRTGIFSRLTEEESAFNISNNAKLALVRFEDLGIADLHNIQRDTSRLRNLQSFIVGMESNIYGLSESVRNLVMPEISEPTLVKLLTDDNGSLIEDFNKFGASVHDIQETKKLIHDRIQRAVDVGETHERELKHQLAVMLVQQGGRPEDLDQFDALSRSARDYENLKSSYERTKKELEELDNILTQTENSRLELREKYRESLTEVGKTVQSRYRDIRIRFIPQGNQDELGEFLTSFAQVGITRWWNERRTKPIENMHDLLCKFARNSSNYSGLELGDTTKSTLWEKLQGEFLWRLRSIWCPDLVLIEKELENGEWRGLEKLSGGERTSVLLTLLLDSDDNRPLVIDQPEDDLNNRFLWDKVLPALRMRKDRRQIIFATHNANIVVNGDADQVLYFEANAEQGWVSSKGAIEQPKIRNAILEILDGGQEAFHLRKLKYGF</sequence>
<dbReference type="InterPro" id="IPR016195">
    <property type="entry name" value="Pol/histidinol_Pase-like"/>
</dbReference>